<comment type="caution">
    <text evidence="12">The sequence shown here is derived from an EMBL/GenBank/DDBJ whole genome shotgun (WGS) entry which is preliminary data.</text>
</comment>
<dbReference type="GO" id="GO:0016705">
    <property type="term" value="F:oxidoreductase activity, acting on paired donors, with incorporation or reduction of molecular oxygen"/>
    <property type="evidence" value="ECO:0007669"/>
    <property type="project" value="InterPro"/>
</dbReference>
<dbReference type="InterPro" id="IPR036396">
    <property type="entry name" value="Cyt_P450_sf"/>
</dbReference>
<evidence type="ECO:0000256" key="11">
    <source>
        <dbReference type="ARBA" id="ARBA00023136"/>
    </source>
</evidence>
<organism evidence="12 13">
    <name type="scientific">Ananas comosus</name>
    <name type="common">Pineapple</name>
    <name type="synonym">Ananas ananas</name>
    <dbReference type="NCBI Taxonomy" id="4615"/>
    <lineage>
        <taxon>Eukaryota</taxon>
        <taxon>Viridiplantae</taxon>
        <taxon>Streptophyta</taxon>
        <taxon>Embryophyta</taxon>
        <taxon>Tracheophyta</taxon>
        <taxon>Spermatophyta</taxon>
        <taxon>Magnoliopsida</taxon>
        <taxon>Liliopsida</taxon>
        <taxon>Poales</taxon>
        <taxon>Bromeliaceae</taxon>
        <taxon>Bromelioideae</taxon>
        <taxon>Ananas</taxon>
    </lineage>
</organism>
<evidence type="ECO:0000256" key="9">
    <source>
        <dbReference type="ARBA" id="ARBA00023004"/>
    </source>
</evidence>
<keyword evidence="7" id="KW-1133">Transmembrane helix</keyword>
<evidence type="ECO:0000256" key="7">
    <source>
        <dbReference type="ARBA" id="ARBA00022989"/>
    </source>
</evidence>
<evidence type="ECO:0000256" key="6">
    <source>
        <dbReference type="ARBA" id="ARBA00022723"/>
    </source>
</evidence>
<keyword evidence="11" id="KW-0472">Membrane</keyword>
<dbReference type="AlphaFoldDB" id="A0A199V017"/>
<keyword evidence="5" id="KW-0812">Transmembrane</keyword>
<dbReference type="PANTHER" id="PTHR47944">
    <property type="entry name" value="CYTOCHROME P450 98A9"/>
    <property type="match status" value="1"/>
</dbReference>
<keyword evidence="6" id="KW-0479">Metal-binding</keyword>
<evidence type="ECO:0000256" key="10">
    <source>
        <dbReference type="ARBA" id="ARBA00023033"/>
    </source>
</evidence>
<comment type="cofactor">
    <cofactor evidence="1">
        <name>heme</name>
        <dbReference type="ChEBI" id="CHEBI:30413"/>
    </cofactor>
</comment>
<evidence type="ECO:0000256" key="2">
    <source>
        <dbReference type="ARBA" id="ARBA00004167"/>
    </source>
</evidence>
<sequence length="191" mass="21562">MPLVPPLVYIVPSILIVEVRDQIPKLSDCPSKLLVMTTARIDTTIVMVEWAMSEVIRNLCSVKESPRLHPSTLLMILHKASADVKLESYDIPKGSNLVFRPKWLKEENIDIKGHDFRVLPFEVGWRVCPGTQLGINLHFRWALLDGVGPRNVGMEKNSGIVTFMHTPLLAIAVSRLLSHLYKHVLLKTPKD</sequence>
<protein>
    <submittedName>
        <fullName evidence="12">Cytochrome P450 98A3</fullName>
    </submittedName>
</protein>
<proteinExistence type="inferred from homology"/>
<evidence type="ECO:0000313" key="13">
    <source>
        <dbReference type="Proteomes" id="UP000092600"/>
    </source>
</evidence>
<dbReference type="Gene3D" id="1.10.630.10">
    <property type="entry name" value="Cytochrome P450"/>
    <property type="match status" value="1"/>
</dbReference>
<dbReference type="PANTHER" id="PTHR47944:SF10">
    <property type="entry name" value="CYTOCHROME P450 98A9"/>
    <property type="match status" value="1"/>
</dbReference>
<dbReference type="Proteomes" id="UP000092600">
    <property type="component" value="Unassembled WGS sequence"/>
</dbReference>
<dbReference type="STRING" id="4615.A0A199V017"/>
<accession>A0A199V017</accession>
<dbReference type="SUPFAM" id="SSF48264">
    <property type="entry name" value="Cytochrome P450"/>
    <property type="match status" value="1"/>
</dbReference>
<comment type="subcellular location">
    <subcellularLocation>
        <location evidence="2">Membrane</location>
        <topology evidence="2">Single-pass membrane protein</topology>
    </subcellularLocation>
</comment>
<dbReference type="GO" id="GO:0004497">
    <property type="term" value="F:monooxygenase activity"/>
    <property type="evidence" value="ECO:0007669"/>
    <property type="project" value="UniProtKB-KW"/>
</dbReference>
<dbReference type="GO" id="GO:0016020">
    <property type="term" value="C:membrane"/>
    <property type="evidence" value="ECO:0007669"/>
    <property type="project" value="UniProtKB-SubCell"/>
</dbReference>
<evidence type="ECO:0000256" key="8">
    <source>
        <dbReference type="ARBA" id="ARBA00023002"/>
    </source>
</evidence>
<dbReference type="EMBL" id="LSRQ01003999">
    <property type="protein sequence ID" value="OAY70221.1"/>
    <property type="molecule type" value="Genomic_DNA"/>
</dbReference>
<evidence type="ECO:0000256" key="4">
    <source>
        <dbReference type="ARBA" id="ARBA00022617"/>
    </source>
</evidence>
<evidence type="ECO:0000313" key="12">
    <source>
        <dbReference type="EMBL" id="OAY70221.1"/>
    </source>
</evidence>
<dbReference type="GO" id="GO:0020037">
    <property type="term" value="F:heme binding"/>
    <property type="evidence" value="ECO:0007669"/>
    <property type="project" value="InterPro"/>
</dbReference>
<comment type="similarity">
    <text evidence="3">Belongs to the cytochrome P450 family.</text>
</comment>
<evidence type="ECO:0000256" key="3">
    <source>
        <dbReference type="ARBA" id="ARBA00010617"/>
    </source>
</evidence>
<gene>
    <name evidence="12" type="ORF">ACMD2_12332</name>
</gene>
<evidence type="ECO:0000256" key="1">
    <source>
        <dbReference type="ARBA" id="ARBA00001971"/>
    </source>
</evidence>
<keyword evidence="10" id="KW-0503">Monooxygenase</keyword>
<keyword evidence="8" id="KW-0560">Oxidoreductase</keyword>
<reference evidence="12 13" key="1">
    <citation type="journal article" date="2016" name="DNA Res.">
        <title>The draft genome of MD-2 pineapple using hybrid error correction of long reads.</title>
        <authorList>
            <person name="Redwan R.M."/>
            <person name="Saidin A."/>
            <person name="Kumar S.V."/>
        </authorList>
    </citation>
    <scope>NUCLEOTIDE SEQUENCE [LARGE SCALE GENOMIC DNA]</scope>
    <source>
        <strain evidence="13">cv. MD2</strain>
        <tissue evidence="12">Leaf</tissue>
    </source>
</reference>
<name>A0A199V017_ANACO</name>
<evidence type="ECO:0000256" key="5">
    <source>
        <dbReference type="ARBA" id="ARBA00022692"/>
    </source>
</evidence>
<keyword evidence="4" id="KW-0349">Heme</keyword>
<keyword evidence="9" id="KW-0408">Iron</keyword>
<dbReference type="GO" id="GO:0005506">
    <property type="term" value="F:iron ion binding"/>
    <property type="evidence" value="ECO:0007669"/>
    <property type="project" value="InterPro"/>
</dbReference>